<evidence type="ECO:0000313" key="3">
    <source>
        <dbReference type="Proteomes" id="UP000826656"/>
    </source>
</evidence>
<protein>
    <submittedName>
        <fullName evidence="2">Uncharacterized protein</fullName>
    </submittedName>
</protein>
<feature type="region of interest" description="Disordered" evidence="1">
    <location>
        <begin position="34"/>
        <end position="60"/>
    </location>
</feature>
<gene>
    <name evidence="2" type="ORF">KY290_016669</name>
</gene>
<dbReference type="EMBL" id="JAIVGD010000013">
    <property type="protein sequence ID" value="KAH0760596.1"/>
    <property type="molecule type" value="Genomic_DNA"/>
</dbReference>
<accession>A0ABQ7VB03</accession>
<comment type="caution">
    <text evidence="2">The sequence shown here is derived from an EMBL/GenBank/DDBJ whole genome shotgun (WGS) entry which is preliminary data.</text>
</comment>
<reference evidence="2 3" key="1">
    <citation type="journal article" date="2021" name="bioRxiv">
        <title>Chromosome-scale and haplotype-resolved genome assembly of a tetraploid potato cultivar.</title>
        <authorList>
            <person name="Sun H."/>
            <person name="Jiao W.-B."/>
            <person name="Krause K."/>
            <person name="Campoy J.A."/>
            <person name="Goel M."/>
            <person name="Folz-Donahue K."/>
            <person name="Kukat C."/>
            <person name="Huettel B."/>
            <person name="Schneeberger K."/>
        </authorList>
    </citation>
    <scope>NUCLEOTIDE SEQUENCE [LARGE SCALE GENOMIC DNA]</scope>
    <source>
        <strain evidence="2">SolTubOtavaFocal</strain>
        <tissue evidence="2">Leaves</tissue>
    </source>
</reference>
<evidence type="ECO:0000256" key="1">
    <source>
        <dbReference type="SAM" id="MobiDB-lite"/>
    </source>
</evidence>
<organism evidence="2 3">
    <name type="scientific">Solanum tuberosum</name>
    <name type="common">Potato</name>
    <dbReference type="NCBI Taxonomy" id="4113"/>
    <lineage>
        <taxon>Eukaryota</taxon>
        <taxon>Viridiplantae</taxon>
        <taxon>Streptophyta</taxon>
        <taxon>Embryophyta</taxon>
        <taxon>Tracheophyta</taxon>
        <taxon>Spermatophyta</taxon>
        <taxon>Magnoliopsida</taxon>
        <taxon>eudicotyledons</taxon>
        <taxon>Gunneridae</taxon>
        <taxon>Pentapetalae</taxon>
        <taxon>asterids</taxon>
        <taxon>lamiids</taxon>
        <taxon>Solanales</taxon>
        <taxon>Solanaceae</taxon>
        <taxon>Solanoideae</taxon>
        <taxon>Solaneae</taxon>
        <taxon>Solanum</taxon>
    </lineage>
</organism>
<proteinExistence type="predicted"/>
<keyword evidence="3" id="KW-1185">Reference proteome</keyword>
<sequence length="60" mass="7020">MFCTHPIAIPKWKMKLRIHLKGRLNFLYKKKESDENGIKEEEENGLPNGELKPQKKGSQL</sequence>
<name>A0ABQ7VB03_SOLTU</name>
<evidence type="ECO:0000313" key="2">
    <source>
        <dbReference type="EMBL" id="KAH0760596.1"/>
    </source>
</evidence>
<dbReference type="Proteomes" id="UP000826656">
    <property type="component" value="Unassembled WGS sequence"/>
</dbReference>